<keyword evidence="3" id="KW-1185">Reference proteome</keyword>
<protein>
    <submittedName>
        <fullName evidence="2">Uncharacterized protein</fullName>
    </submittedName>
</protein>
<dbReference type="EMBL" id="KV750158">
    <property type="protein sequence ID" value="OCL06014.1"/>
    <property type="molecule type" value="Genomic_DNA"/>
</dbReference>
<sequence>MGVSAILHAAQAALSAYGLYYSYQCITKLRQYEERSKKAAKYSNTAADQLHRTRTTQASAAIAIVLSLVLSTALLLTNASSASAGPGFGALAMQALVFAVQLAARVHIKEFWDNKAKIPFFEGYNEAISGTAEIVRVLGLSGSLWVVEIALMVPWVVKRMF</sequence>
<feature type="transmembrane region" description="Helical" evidence="1">
    <location>
        <begin position="58"/>
        <end position="76"/>
    </location>
</feature>
<keyword evidence="1" id="KW-0472">Membrane</keyword>
<name>A0A8E2JQM7_9PEZI</name>
<feature type="transmembrane region" description="Helical" evidence="1">
    <location>
        <begin position="88"/>
        <end position="108"/>
    </location>
</feature>
<feature type="transmembrane region" description="Helical" evidence="1">
    <location>
        <begin position="134"/>
        <end position="157"/>
    </location>
</feature>
<gene>
    <name evidence="2" type="ORF">AOQ84DRAFT_441125</name>
</gene>
<organism evidence="2 3">
    <name type="scientific">Glonium stellatum</name>
    <dbReference type="NCBI Taxonomy" id="574774"/>
    <lineage>
        <taxon>Eukaryota</taxon>
        <taxon>Fungi</taxon>
        <taxon>Dikarya</taxon>
        <taxon>Ascomycota</taxon>
        <taxon>Pezizomycotina</taxon>
        <taxon>Dothideomycetes</taxon>
        <taxon>Pleosporomycetidae</taxon>
        <taxon>Gloniales</taxon>
        <taxon>Gloniaceae</taxon>
        <taxon>Glonium</taxon>
    </lineage>
</organism>
<keyword evidence="1" id="KW-0812">Transmembrane</keyword>
<evidence type="ECO:0000313" key="3">
    <source>
        <dbReference type="Proteomes" id="UP000250140"/>
    </source>
</evidence>
<accession>A0A8E2JQM7</accession>
<dbReference type="OrthoDB" id="5405107at2759"/>
<evidence type="ECO:0000256" key="1">
    <source>
        <dbReference type="SAM" id="Phobius"/>
    </source>
</evidence>
<dbReference type="AlphaFoldDB" id="A0A8E2JQM7"/>
<evidence type="ECO:0000313" key="2">
    <source>
        <dbReference type="EMBL" id="OCL06014.1"/>
    </source>
</evidence>
<keyword evidence="1" id="KW-1133">Transmembrane helix</keyword>
<reference evidence="2 3" key="1">
    <citation type="journal article" date="2016" name="Nat. Commun.">
        <title>Ectomycorrhizal ecology is imprinted in the genome of the dominant symbiotic fungus Cenococcum geophilum.</title>
        <authorList>
            <consortium name="DOE Joint Genome Institute"/>
            <person name="Peter M."/>
            <person name="Kohler A."/>
            <person name="Ohm R.A."/>
            <person name="Kuo A."/>
            <person name="Krutzmann J."/>
            <person name="Morin E."/>
            <person name="Arend M."/>
            <person name="Barry K.W."/>
            <person name="Binder M."/>
            <person name="Choi C."/>
            <person name="Clum A."/>
            <person name="Copeland A."/>
            <person name="Grisel N."/>
            <person name="Haridas S."/>
            <person name="Kipfer T."/>
            <person name="LaButti K."/>
            <person name="Lindquist E."/>
            <person name="Lipzen A."/>
            <person name="Maire R."/>
            <person name="Meier B."/>
            <person name="Mihaltcheva S."/>
            <person name="Molinier V."/>
            <person name="Murat C."/>
            <person name="Poggeler S."/>
            <person name="Quandt C.A."/>
            <person name="Sperisen C."/>
            <person name="Tritt A."/>
            <person name="Tisserant E."/>
            <person name="Crous P.W."/>
            <person name="Henrissat B."/>
            <person name="Nehls U."/>
            <person name="Egli S."/>
            <person name="Spatafora J.W."/>
            <person name="Grigoriev I.V."/>
            <person name="Martin F.M."/>
        </authorList>
    </citation>
    <scope>NUCLEOTIDE SEQUENCE [LARGE SCALE GENOMIC DNA]</scope>
    <source>
        <strain evidence="2 3">CBS 207.34</strain>
    </source>
</reference>
<proteinExistence type="predicted"/>
<dbReference type="Proteomes" id="UP000250140">
    <property type="component" value="Unassembled WGS sequence"/>
</dbReference>